<dbReference type="eggNOG" id="COG0553">
    <property type="taxonomic scope" value="Bacteria"/>
</dbReference>
<name>A4BL16_9GAMM</name>
<evidence type="ECO:0000313" key="2">
    <source>
        <dbReference type="Proteomes" id="UP000003374"/>
    </source>
</evidence>
<dbReference type="EMBL" id="AAOF01000001">
    <property type="protein sequence ID" value="EAR23004.1"/>
    <property type="molecule type" value="Genomic_DNA"/>
</dbReference>
<protein>
    <submittedName>
        <fullName evidence="1">ATP-dependent helicase</fullName>
    </submittedName>
</protein>
<sequence>MEWLSDRVLNAFGRHTAPVIRLPDKLAADEHIILMHGGFPNRRGHVLIQDWVGVRLQGTQVVEQLDWVDVASRLDLRPGKLANRGQAGDTAALRALLLPPAVDVACLRLRALKERFEVERKDALEAQRQHHIDRVFRDYRDWLDNTQTTEDDPYLQAVAVFTGQTAKEQG</sequence>
<keyword evidence="2" id="KW-1185">Reference proteome</keyword>
<keyword evidence="1" id="KW-0547">Nucleotide-binding</keyword>
<dbReference type="RefSeq" id="WP_005003821.1">
    <property type="nucleotide sequence ID" value="NZ_CH672427.1"/>
</dbReference>
<dbReference type="HOGENOM" id="CLU_1569075_0_0_6"/>
<reference evidence="1 2" key="1">
    <citation type="submission" date="2006-02" db="EMBL/GenBank/DDBJ databases">
        <authorList>
            <person name="Waterbury J."/>
            <person name="Ferriera S."/>
            <person name="Johnson J."/>
            <person name="Kravitz S."/>
            <person name="Halpern A."/>
            <person name="Remington K."/>
            <person name="Beeson K."/>
            <person name="Tran B."/>
            <person name="Rogers Y.-H."/>
            <person name="Friedman R."/>
            <person name="Venter J.C."/>
        </authorList>
    </citation>
    <scope>NUCLEOTIDE SEQUENCE [LARGE SCALE GENOMIC DNA]</scope>
    <source>
        <strain evidence="1 2">Nb-231</strain>
    </source>
</reference>
<evidence type="ECO:0000313" key="1">
    <source>
        <dbReference type="EMBL" id="EAR23004.1"/>
    </source>
</evidence>
<keyword evidence="1" id="KW-0347">Helicase</keyword>
<dbReference type="STRING" id="314278.NB231_14328"/>
<comment type="caution">
    <text evidence="1">The sequence shown here is derived from an EMBL/GenBank/DDBJ whole genome shotgun (WGS) entry which is preliminary data.</text>
</comment>
<keyword evidence="1" id="KW-0067">ATP-binding</keyword>
<proteinExistence type="predicted"/>
<accession>A4BL16</accession>
<organism evidence="1 2">
    <name type="scientific">Nitrococcus mobilis Nb-231</name>
    <dbReference type="NCBI Taxonomy" id="314278"/>
    <lineage>
        <taxon>Bacteria</taxon>
        <taxon>Pseudomonadati</taxon>
        <taxon>Pseudomonadota</taxon>
        <taxon>Gammaproteobacteria</taxon>
        <taxon>Chromatiales</taxon>
        <taxon>Ectothiorhodospiraceae</taxon>
        <taxon>Nitrococcus</taxon>
    </lineage>
</organism>
<dbReference type="Proteomes" id="UP000003374">
    <property type="component" value="Unassembled WGS sequence"/>
</dbReference>
<dbReference type="GO" id="GO:0004386">
    <property type="term" value="F:helicase activity"/>
    <property type="evidence" value="ECO:0007669"/>
    <property type="project" value="UniProtKB-KW"/>
</dbReference>
<keyword evidence="1" id="KW-0378">Hydrolase</keyword>
<gene>
    <name evidence="1" type="ORF">NB231_14328</name>
</gene>
<dbReference type="AlphaFoldDB" id="A4BL16"/>